<comment type="caution">
    <text evidence="1">The sequence shown here is derived from an EMBL/GenBank/DDBJ whole genome shotgun (WGS) entry which is preliminary data.</text>
</comment>
<name>A0ABU5GPS3_9GAMM</name>
<dbReference type="RefSeq" id="WP_321552651.1">
    <property type="nucleotide sequence ID" value="NZ_JAXIVU010000002.1"/>
</dbReference>
<protein>
    <submittedName>
        <fullName evidence="1">Uncharacterized protein</fullName>
    </submittedName>
</protein>
<organism evidence="1 2">
    <name type="scientific">Denitrificimonas halotolerans</name>
    <dbReference type="NCBI Taxonomy" id="3098930"/>
    <lineage>
        <taxon>Bacteria</taxon>
        <taxon>Pseudomonadati</taxon>
        <taxon>Pseudomonadota</taxon>
        <taxon>Gammaproteobacteria</taxon>
        <taxon>Pseudomonadales</taxon>
        <taxon>Pseudomonadaceae</taxon>
        <taxon>Denitrificimonas</taxon>
    </lineage>
</organism>
<accession>A0ABU5GPS3</accession>
<proteinExistence type="predicted"/>
<dbReference type="EMBL" id="JAXIVU010000002">
    <property type="protein sequence ID" value="MDY7218562.1"/>
    <property type="molecule type" value="Genomic_DNA"/>
</dbReference>
<evidence type="ECO:0000313" key="1">
    <source>
        <dbReference type="EMBL" id="MDY7218562.1"/>
    </source>
</evidence>
<keyword evidence="2" id="KW-1185">Reference proteome</keyword>
<dbReference type="Proteomes" id="UP001294570">
    <property type="component" value="Unassembled WGS sequence"/>
</dbReference>
<evidence type="ECO:0000313" key="2">
    <source>
        <dbReference type="Proteomes" id="UP001294570"/>
    </source>
</evidence>
<gene>
    <name evidence="1" type="ORF">TOI97_03065</name>
</gene>
<sequence>MDDNQNEFDNEYLGEHVGNCQRCGEDVDLGQALCATCERDQHYDTF</sequence>
<reference evidence="1 2" key="1">
    <citation type="submission" date="2023-12" db="EMBL/GenBank/DDBJ databases">
        <title>Denitrificimonas halotolerans sp. nov.,a novel species isolated from landfill leachate.</title>
        <authorList>
            <person name="Wang S."/>
        </authorList>
    </citation>
    <scope>NUCLEOTIDE SEQUENCE [LARGE SCALE GENOMIC DNA]</scope>
    <source>
        <strain evidence="1 2">JX-1</strain>
    </source>
</reference>